<proteinExistence type="predicted"/>
<gene>
    <name evidence="2" type="ORF">RMAR00112_LOCUS20648</name>
</gene>
<sequence>MTILATEIRSLLSPIGDNLPDYCSPPVAWETTWAGLVDPSSGPEPVQLSQTAEDPVSPPLTHRMLFLDVVVTSPLEIAFLPRTAMRTGLAAAATAAQMKNQQISHRRCCLRGLHPDSPRDLRKTCDSNDDGALSAVIPEPQ</sequence>
<accession>A0A7S3EHD1</accession>
<name>A0A7S3EHD1_9RHOD</name>
<organism evidence="2">
    <name type="scientific">Rhodosorus marinus</name>
    <dbReference type="NCBI Taxonomy" id="101924"/>
    <lineage>
        <taxon>Eukaryota</taxon>
        <taxon>Rhodophyta</taxon>
        <taxon>Stylonematophyceae</taxon>
        <taxon>Stylonematales</taxon>
        <taxon>Stylonemataceae</taxon>
        <taxon>Rhodosorus</taxon>
    </lineage>
</organism>
<dbReference type="AlphaFoldDB" id="A0A7S3EHD1"/>
<protein>
    <submittedName>
        <fullName evidence="2">Uncharacterized protein</fullName>
    </submittedName>
</protein>
<reference evidence="2" key="1">
    <citation type="submission" date="2021-01" db="EMBL/GenBank/DDBJ databases">
        <authorList>
            <person name="Corre E."/>
            <person name="Pelletier E."/>
            <person name="Niang G."/>
            <person name="Scheremetjew M."/>
            <person name="Finn R."/>
            <person name="Kale V."/>
            <person name="Holt S."/>
            <person name="Cochrane G."/>
            <person name="Meng A."/>
            <person name="Brown T."/>
            <person name="Cohen L."/>
        </authorList>
    </citation>
    <scope>NUCLEOTIDE SEQUENCE</scope>
    <source>
        <strain evidence="2">CCMP 769</strain>
    </source>
</reference>
<dbReference type="EMBL" id="HBHW01026604">
    <property type="protein sequence ID" value="CAE0052621.1"/>
    <property type="molecule type" value="Transcribed_RNA"/>
</dbReference>
<evidence type="ECO:0000313" key="2">
    <source>
        <dbReference type="EMBL" id="CAE0052621.1"/>
    </source>
</evidence>
<feature type="region of interest" description="Disordered" evidence="1">
    <location>
        <begin position="120"/>
        <end position="141"/>
    </location>
</feature>
<evidence type="ECO:0000256" key="1">
    <source>
        <dbReference type="SAM" id="MobiDB-lite"/>
    </source>
</evidence>